<feature type="compositionally biased region" description="Gly residues" evidence="3">
    <location>
        <begin position="676"/>
        <end position="699"/>
    </location>
</feature>
<keyword evidence="6" id="KW-1185">Reference proteome</keyword>
<dbReference type="PROSITE" id="PS50102">
    <property type="entry name" value="RRM"/>
    <property type="match status" value="2"/>
</dbReference>
<dbReference type="SMART" id="SM00360">
    <property type="entry name" value="RRM"/>
    <property type="match status" value="2"/>
</dbReference>
<feature type="region of interest" description="Disordered" evidence="3">
    <location>
        <begin position="371"/>
        <end position="485"/>
    </location>
</feature>
<dbReference type="GO" id="GO:0008143">
    <property type="term" value="F:poly(A) binding"/>
    <property type="evidence" value="ECO:0007669"/>
    <property type="project" value="TreeGrafter"/>
</dbReference>
<evidence type="ECO:0000256" key="1">
    <source>
        <dbReference type="ARBA" id="ARBA00022884"/>
    </source>
</evidence>
<gene>
    <name evidence="5" type="ORF">KFK09_002714</name>
</gene>
<evidence type="ECO:0000259" key="4">
    <source>
        <dbReference type="PROSITE" id="PS50102"/>
    </source>
</evidence>
<feature type="compositionally biased region" description="Basic and acidic residues" evidence="3">
    <location>
        <begin position="25"/>
        <end position="55"/>
    </location>
</feature>
<feature type="compositionally biased region" description="Basic and acidic residues" evidence="3">
    <location>
        <begin position="291"/>
        <end position="302"/>
    </location>
</feature>
<dbReference type="InterPro" id="IPR035979">
    <property type="entry name" value="RBD_domain_sf"/>
</dbReference>
<feature type="compositionally biased region" description="Basic and acidic residues" evidence="3">
    <location>
        <begin position="99"/>
        <end position="129"/>
    </location>
</feature>
<dbReference type="InterPro" id="IPR012677">
    <property type="entry name" value="Nucleotide-bd_a/b_plait_sf"/>
</dbReference>
<dbReference type="PANTHER" id="PTHR23236:SF89">
    <property type="entry name" value="OS06G0219600 PROTEIN"/>
    <property type="match status" value="1"/>
</dbReference>
<feature type="compositionally biased region" description="Basic and acidic residues" evidence="3">
    <location>
        <begin position="449"/>
        <end position="485"/>
    </location>
</feature>
<feature type="domain" description="RRM" evidence="4">
    <location>
        <begin position="487"/>
        <end position="563"/>
    </location>
</feature>
<dbReference type="Gene3D" id="3.30.70.330">
    <property type="match status" value="2"/>
</dbReference>
<dbReference type="SUPFAM" id="SSF54928">
    <property type="entry name" value="RNA-binding domain, RBD"/>
    <property type="match status" value="2"/>
</dbReference>
<feature type="compositionally biased region" description="Basic and acidic residues" evidence="3">
    <location>
        <begin position="246"/>
        <end position="277"/>
    </location>
</feature>
<feature type="compositionally biased region" description="Basic and acidic residues" evidence="3">
    <location>
        <begin position="217"/>
        <end position="228"/>
    </location>
</feature>
<feature type="region of interest" description="Disordered" evidence="3">
    <location>
        <begin position="563"/>
        <end position="588"/>
    </location>
</feature>
<dbReference type="InterPro" id="IPR000504">
    <property type="entry name" value="RRM_dom"/>
</dbReference>
<dbReference type="Proteomes" id="UP000829196">
    <property type="component" value="Unassembled WGS sequence"/>
</dbReference>
<feature type="compositionally biased region" description="Basic and acidic residues" evidence="3">
    <location>
        <begin position="725"/>
        <end position="735"/>
    </location>
</feature>
<feature type="compositionally biased region" description="Basic and acidic residues" evidence="3">
    <location>
        <begin position="143"/>
        <end position="154"/>
    </location>
</feature>
<feature type="compositionally biased region" description="Basic and acidic residues" evidence="3">
    <location>
        <begin position="395"/>
        <end position="414"/>
    </location>
</feature>
<feature type="compositionally biased region" description="Basic and acidic residues" evidence="3">
    <location>
        <begin position="177"/>
        <end position="203"/>
    </location>
</feature>
<feature type="compositionally biased region" description="Basic and acidic residues" evidence="3">
    <location>
        <begin position="69"/>
        <end position="80"/>
    </location>
</feature>
<dbReference type="AlphaFoldDB" id="A0A8T3C7W8"/>
<dbReference type="Pfam" id="PF00076">
    <property type="entry name" value="RRM_1"/>
    <property type="match status" value="2"/>
</dbReference>
<feature type="domain" description="RRM" evidence="4">
    <location>
        <begin position="591"/>
        <end position="672"/>
    </location>
</feature>
<name>A0A8T3C7W8_DENNO</name>
<sequence length="735" mass="80039">MGKSRRKTNVAEATVSLPAPTTAAKNDKRGVEEAPEDRASSKKKKIETEQVDQNKKKVKKLKKSLNESPGEKKDEGRSSDFEYGVAEATVSLPPTKAAQNDKRGVEEASEDRASSKKHKIETEQVDQNKKKVKKLKKTLNESLGEKKDEGKSSDFEYGVAEATVSLPPTKAKKNDKRHVEEAPEDRASSKKHTIETEQVDQNKKKVKKLKKTLNESLGEKKDEGKGSDFEYGVAEASVSLPPTKTTKNDKRHAEEAPEDRASSKKHKIETEQVDQNKKKVKKLKKTLNESSGEKKDEGRSSDFEYGFAETPNTIPLTKAAAKGKRGAEEATQKQASSKIQILELEKVGLSKKMVKKLKKTLIECPRKKNDETWCSDFGVEKSGAPKTKPVSASNKKPELNDGSSKSDSDEEVGKPVKSNHKAAIAVSKKKGDSSDSSSESDSGEEVEETGNKRMDLLPDNAEIKDAPKISEKKPETPAKRNEESGTKRLFVGNLPSEVTKDDLLDFFKMSGEVMEIRFAATEDGSFRGFGHVEFVTEAGARAALRMNGYILLGRPVIIDLARKRGSNNPQDGKENGSNRIGAQDLGQDPGHSVFVKGFAKSLKEDQIRSSLMEHFGSCGKILRVSIPQDNETGRSKGFAYLLFNDQASVSKALELSGTKLGVNTLTVQEPAPKSGSGDGSFSGGRGRGGRSAGRGGGHYDGGRGRGRGGRGPEASYNRSATTPSEGKKTTFDYND</sequence>
<evidence type="ECO:0000256" key="2">
    <source>
        <dbReference type="PROSITE-ProRule" id="PRU00176"/>
    </source>
</evidence>
<feature type="region of interest" description="Disordered" evidence="3">
    <location>
        <begin position="666"/>
        <end position="735"/>
    </location>
</feature>
<evidence type="ECO:0000313" key="5">
    <source>
        <dbReference type="EMBL" id="KAI0527116.1"/>
    </source>
</evidence>
<feature type="region of interest" description="Disordered" evidence="3">
    <location>
        <begin position="1"/>
        <end position="337"/>
    </location>
</feature>
<evidence type="ECO:0000256" key="3">
    <source>
        <dbReference type="SAM" id="MobiDB-lite"/>
    </source>
</evidence>
<comment type="caution">
    <text evidence="5">The sequence shown here is derived from an EMBL/GenBank/DDBJ whole genome shotgun (WGS) entry which is preliminary data.</text>
</comment>
<dbReference type="OrthoDB" id="439808at2759"/>
<accession>A0A8T3C7W8</accession>
<dbReference type="PANTHER" id="PTHR23236">
    <property type="entry name" value="EUKARYOTIC TRANSLATION INITIATION FACTOR 4B/4H"/>
    <property type="match status" value="1"/>
</dbReference>
<organism evidence="5 6">
    <name type="scientific">Dendrobium nobile</name>
    <name type="common">Orchid</name>
    <dbReference type="NCBI Taxonomy" id="94219"/>
    <lineage>
        <taxon>Eukaryota</taxon>
        <taxon>Viridiplantae</taxon>
        <taxon>Streptophyta</taxon>
        <taxon>Embryophyta</taxon>
        <taxon>Tracheophyta</taxon>
        <taxon>Spermatophyta</taxon>
        <taxon>Magnoliopsida</taxon>
        <taxon>Liliopsida</taxon>
        <taxon>Asparagales</taxon>
        <taxon>Orchidaceae</taxon>
        <taxon>Epidendroideae</taxon>
        <taxon>Malaxideae</taxon>
        <taxon>Dendrobiinae</taxon>
        <taxon>Dendrobium</taxon>
    </lineage>
</organism>
<keyword evidence="1 2" id="KW-0694">RNA-binding</keyword>
<proteinExistence type="predicted"/>
<dbReference type="SMR" id="A0A8T3C7W8"/>
<protein>
    <recommendedName>
        <fullName evidence="4">RRM domain-containing protein</fullName>
    </recommendedName>
</protein>
<dbReference type="EMBL" id="JAGYWB010000003">
    <property type="protein sequence ID" value="KAI0527116.1"/>
    <property type="molecule type" value="Genomic_DNA"/>
</dbReference>
<evidence type="ECO:0000313" key="6">
    <source>
        <dbReference type="Proteomes" id="UP000829196"/>
    </source>
</evidence>
<reference evidence="5" key="1">
    <citation type="journal article" date="2022" name="Front. Genet.">
        <title>Chromosome-Scale Assembly of the Dendrobium nobile Genome Provides Insights Into the Molecular Mechanism of the Biosynthesis of the Medicinal Active Ingredient of Dendrobium.</title>
        <authorList>
            <person name="Xu Q."/>
            <person name="Niu S.-C."/>
            <person name="Li K.-L."/>
            <person name="Zheng P.-J."/>
            <person name="Zhang X.-J."/>
            <person name="Jia Y."/>
            <person name="Liu Y."/>
            <person name="Niu Y.-X."/>
            <person name="Yu L.-H."/>
            <person name="Chen D.-F."/>
            <person name="Zhang G.-Q."/>
        </authorList>
    </citation>
    <scope>NUCLEOTIDE SEQUENCE</scope>
    <source>
        <tissue evidence="5">Leaf</tissue>
    </source>
</reference>